<dbReference type="PROSITE" id="PS50191">
    <property type="entry name" value="CRAL_TRIO"/>
    <property type="match status" value="1"/>
</dbReference>
<accession>A0A8T0L4L7</accession>
<evidence type="ECO:0000256" key="6">
    <source>
        <dbReference type="SAM" id="MobiDB-lite"/>
    </source>
</evidence>
<dbReference type="SUPFAM" id="SSF52087">
    <property type="entry name" value="CRAL/TRIO domain"/>
    <property type="match status" value="1"/>
</dbReference>
<evidence type="ECO:0000256" key="3">
    <source>
        <dbReference type="ARBA" id="ARBA00022927"/>
    </source>
</evidence>
<dbReference type="GO" id="GO:0005886">
    <property type="term" value="C:plasma membrane"/>
    <property type="evidence" value="ECO:0007669"/>
    <property type="project" value="UniProtKB-SubCell"/>
</dbReference>
<dbReference type="EMBL" id="JABFOF010000002">
    <property type="protein sequence ID" value="KAG2404925.1"/>
    <property type="molecule type" value="Genomic_DNA"/>
</dbReference>
<dbReference type="CDD" id="cd00170">
    <property type="entry name" value="SEC14"/>
    <property type="match status" value="1"/>
</dbReference>
<evidence type="ECO:0000256" key="2">
    <source>
        <dbReference type="ARBA" id="ARBA00004395"/>
    </source>
</evidence>
<proteinExistence type="inferred from homology"/>
<evidence type="ECO:0000256" key="4">
    <source>
        <dbReference type="ARBA" id="ARBA00023034"/>
    </source>
</evidence>
<name>A0A8T0L4L7_PHAAN</name>
<comment type="caution">
    <text evidence="8">The sequence shown here is derived from an EMBL/GenBank/DDBJ whole genome shotgun (WGS) entry which is preliminary data.</text>
</comment>
<feature type="domain" description="CRAL-TRIO" evidence="7">
    <location>
        <begin position="101"/>
        <end position="199"/>
    </location>
</feature>
<keyword evidence="3" id="KW-0653">Protein transport</keyword>
<dbReference type="InterPro" id="IPR051026">
    <property type="entry name" value="PI/PC_transfer"/>
</dbReference>
<dbReference type="Pfam" id="PF00650">
    <property type="entry name" value="CRAL_TRIO"/>
    <property type="match status" value="1"/>
</dbReference>
<keyword evidence="3" id="KW-0813">Transport</keyword>
<dbReference type="InterPro" id="IPR036865">
    <property type="entry name" value="CRAL-TRIO_dom_sf"/>
</dbReference>
<evidence type="ECO:0000256" key="1">
    <source>
        <dbReference type="ARBA" id="ARBA00004202"/>
    </source>
</evidence>
<dbReference type="PANTHER" id="PTHR45657">
    <property type="entry name" value="CRAL-TRIO DOMAIN-CONTAINING PROTEIN YKL091C-RELATED"/>
    <property type="match status" value="1"/>
</dbReference>
<reference evidence="8 9" key="1">
    <citation type="submission" date="2020-05" db="EMBL/GenBank/DDBJ databases">
        <title>Vigna angularis (adzuki bean) Var. LongXiaoDou No. 4 denovo assembly.</title>
        <authorList>
            <person name="Xiang H."/>
        </authorList>
    </citation>
    <scope>NUCLEOTIDE SEQUENCE [LARGE SCALE GENOMIC DNA]</scope>
    <source>
        <tissue evidence="8">Leaf</tissue>
    </source>
</reference>
<protein>
    <submittedName>
        <fullName evidence="8">Phosphatidylinositol/phosphatidylcholine transfer protein</fullName>
    </submittedName>
</protein>
<feature type="region of interest" description="Disordered" evidence="6">
    <location>
        <begin position="1"/>
        <end position="22"/>
    </location>
</feature>
<dbReference type="SMART" id="SM00516">
    <property type="entry name" value="SEC14"/>
    <property type="match status" value="1"/>
</dbReference>
<evidence type="ECO:0000256" key="5">
    <source>
        <dbReference type="ARBA" id="ARBA00038020"/>
    </source>
</evidence>
<dbReference type="GO" id="GO:0015031">
    <property type="term" value="P:protein transport"/>
    <property type="evidence" value="ECO:0007669"/>
    <property type="project" value="UniProtKB-KW"/>
</dbReference>
<dbReference type="PANTHER" id="PTHR45657:SF68">
    <property type="entry name" value="PHOSPHATIDYLINOSITOL_PHOSPHATIDYLCHOLINE TRANSFER PROTEIN SFH10"/>
    <property type="match status" value="1"/>
</dbReference>
<keyword evidence="4" id="KW-0333">Golgi apparatus</keyword>
<dbReference type="InterPro" id="IPR001251">
    <property type="entry name" value="CRAL-TRIO_dom"/>
</dbReference>
<comment type="similarity">
    <text evidence="5">Belongs to the SFH family.</text>
</comment>
<dbReference type="AlphaFoldDB" id="A0A8T0L4L7"/>
<dbReference type="Gene3D" id="3.40.525.10">
    <property type="entry name" value="CRAL-TRIO lipid binding domain"/>
    <property type="match status" value="1"/>
</dbReference>
<organism evidence="8 9">
    <name type="scientific">Phaseolus angularis</name>
    <name type="common">Azuki bean</name>
    <name type="synonym">Vigna angularis</name>
    <dbReference type="NCBI Taxonomy" id="3914"/>
    <lineage>
        <taxon>Eukaryota</taxon>
        <taxon>Viridiplantae</taxon>
        <taxon>Streptophyta</taxon>
        <taxon>Embryophyta</taxon>
        <taxon>Tracheophyta</taxon>
        <taxon>Spermatophyta</taxon>
        <taxon>Magnoliopsida</taxon>
        <taxon>eudicotyledons</taxon>
        <taxon>Gunneridae</taxon>
        <taxon>Pentapetalae</taxon>
        <taxon>rosids</taxon>
        <taxon>fabids</taxon>
        <taxon>Fabales</taxon>
        <taxon>Fabaceae</taxon>
        <taxon>Papilionoideae</taxon>
        <taxon>50 kb inversion clade</taxon>
        <taxon>NPAAA clade</taxon>
        <taxon>indigoferoid/millettioid clade</taxon>
        <taxon>Phaseoleae</taxon>
        <taxon>Vigna</taxon>
    </lineage>
</organism>
<evidence type="ECO:0000313" key="8">
    <source>
        <dbReference type="EMBL" id="KAG2404925.1"/>
    </source>
</evidence>
<dbReference type="GO" id="GO:0000139">
    <property type="term" value="C:Golgi membrane"/>
    <property type="evidence" value="ECO:0007669"/>
    <property type="project" value="UniProtKB-SubCell"/>
</dbReference>
<evidence type="ECO:0000313" key="9">
    <source>
        <dbReference type="Proteomes" id="UP000743370"/>
    </source>
</evidence>
<sequence>MEMNEDGGEESNIQRGCKEEEKQEEAGLWQECYETSIEGISFSEGKSVLPASSDESFPVTSQSKRMDKTRDLILGDSRRSLKPTILVSKHKMSKFAACLIAVKKHIDQSTTILDVQGVGLKSFNKHARELVTRLQKIDVDNYPKTLNRMFIINAGSGFRMWNTVKSFLDPKTTAKINVLGNKFDTKLLEIIDARTDERLLKRKIFLHVDVCLRRCASAASNDNKSYDLFSMASHDSELDQLRDYKVADIDRPPLLRHMTFGKGQEIEGMFKAIGTQQLTMSISPMKMVMTLNLASFDSS</sequence>
<dbReference type="Proteomes" id="UP000743370">
    <property type="component" value="Unassembled WGS sequence"/>
</dbReference>
<evidence type="ECO:0000259" key="7">
    <source>
        <dbReference type="PROSITE" id="PS50191"/>
    </source>
</evidence>
<comment type="subcellular location">
    <subcellularLocation>
        <location evidence="1">Cell membrane</location>
        <topology evidence="1">Peripheral membrane protein</topology>
    </subcellularLocation>
    <subcellularLocation>
        <location evidence="2">Golgi apparatus membrane</location>
        <topology evidence="2">Peripheral membrane protein</topology>
    </subcellularLocation>
</comment>
<gene>
    <name evidence="8" type="ORF">HKW66_Vig0041800</name>
</gene>